<evidence type="ECO:0000259" key="4">
    <source>
        <dbReference type="PROSITE" id="PS50943"/>
    </source>
</evidence>
<evidence type="ECO:0000256" key="2">
    <source>
        <dbReference type="ARBA" id="ARBA00023125"/>
    </source>
</evidence>
<dbReference type="GO" id="GO:0003677">
    <property type="term" value="F:DNA binding"/>
    <property type="evidence" value="ECO:0007669"/>
    <property type="project" value="UniProtKB-KW"/>
</dbReference>
<evidence type="ECO:0000313" key="5">
    <source>
        <dbReference type="EMBL" id="RUR71159.1"/>
    </source>
</evidence>
<dbReference type="Gene3D" id="1.10.260.40">
    <property type="entry name" value="lambda repressor-like DNA-binding domains"/>
    <property type="match status" value="1"/>
</dbReference>
<keyword evidence="2" id="KW-0238">DNA-binding</keyword>
<dbReference type="SUPFAM" id="SSF47413">
    <property type="entry name" value="lambda repressor-like DNA-binding domains"/>
    <property type="match status" value="1"/>
</dbReference>
<sequence>MPQKKPMSDAELAAFEASQDLEALLVQSAREMGAGKTRKVYTPLVAARENTGLSQAGFAKLLGVSVRTLQQWEQGRREPTGAAKTLIAIAEKMPEALRAVDPDYKAPRRAPGRAKARQIKA</sequence>
<dbReference type="CDD" id="cd00093">
    <property type="entry name" value="HTH_XRE"/>
    <property type="match status" value="1"/>
</dbReference>
<dbReference type="InterPro" id="IPR010982">
    <property type="entry name" value="Lambda_DNA-bd_dom_sf"/>
</dbReference>
<dbReference type="SMART" id="SM00530">
    <property type="entry name" value="HTH_XRE"/>
    <property type="match status" value="1"/>
</dbReference>
<reference evidence="5 6" key="1">
    <citation type="submission" date="2018-12" db="EMBL/GenBank/DDBJ databases">
        <title>The genome sequences of Variovorax guangxiensis DSM 27352.</title>
        <authorList>
            <person name="Gao J."/>
            <person name="Sun J."/>
        </authorList>
    </citation>
    <scope>NUCLEOTIDE SEQUENCE [LARGE SCALE GENOMIC DNA]</scope>
    <source>
        <strain evidence="5 6">DSM 27352</strain>
    </source>
</reference>
<feature type="domain" description="HTH cro/C1-type" evidence="4">
    <location>
        <begin position="44"/>
        <end position="80"/>
    </location>
</feature>
<evidence type="ECO:0000256" key="3">
    <source>
        <dbReference type="ARBA" id="ARBA00023163"/>
    </source>
</evidence>
<dbReference type="RefSeq" id="WP_126025245.1">
    <property type="nucleotide sequence ID" value="NZ_RXFT01000018.1"/>
</dbReference>
<dbReference type="PROSITE" id="PS50943">
    <property type="entry name" value="HTH_CROC1"/>
    <property type="match status" value="1"/>
</dbReference>
<dbReference type="Pfam" id="PF01381">
    <property type="entry name" value="HTH_3"/>
    <property type="match status" value="1"/>
</dbReference>
<comment type="caution">
    <text evidence="5">The sequence shown here is derived from an EMBL/GenBank/DDBJ whole genome shotgun (WGS) entry which is preliminary data.</text>
</comment>
<proteinExistence type="predicted"/>
<gene>
    <name evidence="5" type="ORF">EJP67_29340</name>
</gene>
<evidence type="ECO:0000256" key="1">
    <source>
        <dbReference type="ARBA" id="ARBA00023015"/>
    </source>
</evidence>
<dbReference type="AlphaFoldDB" id="A0A433MTQ2"/>
<dbReference type="PANTHER" id="PTHR36511">
    <property type="entry name" value="MERR FAMILY BACTERIAL REGULATORY PROTEIN"/>
    <property type="match status" value="1"/>
</dbReference>
<dbReference type="EMBL" id="RXFT01000018">
    <property type="protein sequence ID" value="RUR71159.1"/>
    <property type="molecule type" value="Genomic_DNA"/>
</dbReference>
<evidence type="ECO:0000313" key="6">
    <source>
        <dbReference type="Proteomes" id="UP000281118"/>
    </source>
</evidence>
<dbReference type="PANTHER" id="PTHR36511:SF3">
    <property type="entry name" value="ANTITOXIN HIGA-2"/>
    <property type="match status" value="1"/>
</dbReference>
<keyword evidence="3" id="KW-0804">Transcription</keyword>
<dbReference type="OrthoDB" id="9799384at2"/>
<name>A0A433MTQ2_9BURK</name>
<accession>A0A433MTQ2</accession>
<dbReference type="Proteomes" id="UP000281118">
    <property type="component" value="Unassembled WGS sequence"/>
</dbReference>
<protein>
    <submittedName>
        <fullName evidence="5">Helix-turn-helix domain-containing protein</fullName>
    </submittedName>
</protein>
<dbReference type="InterPro" id="IPR052359">
    <property type="entry name" value="HTH-type_reg/antitoxin"/>
</dbReference>
<dbReference type="InterPro" id="IPR001387">
    <property type="entry name" value="Cro/C1-type_HTH"/>
</dbReference>
<organism evidence="5 6">
    <name type="scientific">Variovorax guangxiensis</name>
    <dbReference type="NCBI Taxonomy" id="1775474"/>
    <lineage>
        <taxon>Bacteria</taxon>
        <taxon>Pseudomonadati</taxon>
        <taxon>Pseudomonadota</taxon>
        <taxon>Betaproteobacteria</taxon>
        <taxon>Burkholderiales</taxon>
        <taxon>Comamonadaceae</taxon>
        <taxon>Variovorax</taxon>
    </lineage>
</organism>
<keyword evidence="1" id="KW-0805">Transcription regulation</keyword>